<dbReference type="OrthoDB" id="9768806at2"/>
<evidence type="ECO:0000259" key="4">
    <source>
        <dbReference type="PROSITE" id="PS50932"/>
    </source>
</evidence>
<dbReference type="RefSeq" id="WP_089888724.1">
    <property type="nucleotide sequence ID" value="NZ_FNGV01000004.1"/>
</dbReference>
<protein>
    <submittedName>
        <fullName evidence="5">Transcriptional regulator, LacI family</fullName>
    </submittedName>
</protein>
<dbReference type="SMART" id="SM00354">
    <property type="entry name" value="HTH_LACI"/>
    <property type="match status" value="1"/>
</dbReference>
<proteinExistence type="predicted"/>
<dbReference type="InterPro" id="IPR028082">
    <property type="entry name" value="Peripla_BP_I"/>
</dbReference>
<keyword evidence="1" id="KW-0805">Transcription regulation</keyword>
<dbReference type="PROSITE" id="PS50932">
    <property type="entry name" value="HTH_LACI_2"/>
    <property type="match status" value="1"/>
</dbReference>
<name>A0A1G9Q0Q2_9FLAO</name>
<evidence type="ECO:0000256" key="1">
    <source>
        <dbReference type="ARBA" id="ARBA00023015"/>
    </source>
</evidence>
<dbReference type="CDD" id="cd01392">
    <property type="entry name" value="HTH_LacI"/>
    <property type="match status" value="1"/>
</dbReference>
<dbReference type="SUPFAM" id="SSF53822">
    <property type="entry name" value="Periplasmic binding protein-like I"/>
    <property type="match status" value="1"/>
</dbReference>
<sequence>MKNVTIHEIAKALNVNSSTVSRALNDSDRVTAKTKRKVLEKAKEMGYQRNMLASNLRRKKSNTIGVVVPRISRHFFSSTIAGIEETAYKLGFNVIICQSLEELEKEELIIENLIANRVDGILISVSMGTKKGEHLANCLNNRIPVVFFDRHLEGFPDMGKVLIDDQLGAYRATEHLIQKGCKKIGHFSGPKSLLIYKNRLEGYKMALKNYHIPYDESYVLTSKLMKEDGLEMAKKILKEHSDLDGLFCSNDTSAVGAFGYFKTIGKRVPEDIAIVGFSNEPFSALTEPSLTTIDQSGEEIGKAACTLLLKHIASGNTLITNETVILNPKLIERGSSQRQTATIF</sequence>
<gene>
    <name evidence="5" type="ORF">SAMN04488514_104251</name>
</gene>
<evidence type="ECO:0000313" key="5">
    <source>
        <dbReference type="EMBL" id="SDM04600.1"/>
    </source>
</evidence>
<dbReference type="EMBL" id="FNGV01000004">
    <property type="protein sequence ID" value="SDM04600.1"/>
    <property type="molecule type" value="Genomic_DNA"/>
</dbReference>
<accession>A0A1G9Q0Q2</accession>
<dbReference type="InterPro" id="IPR010982">
    <property type="entry name" value="Lambda_DNA-bd_dom_sf"/>
</dbReference>
<dbReference type="GO" id="GO:0000976">
    <property type="term" value="F:transcription cis-regulatory region binding"/>
    <property type="evidence" value="ECO:0007669"/>
    <property type="project" value="TreeGrafter"/>
</dbReference>
<feature type="domain" description="HTH lacI-type" evidence="4">
    <location>
        <begin position="4"/>
        <end position="58"/>
    </location>
</feature>
<dbReference type="STRING" id="192904.SAMN04488514_104251"/>
<evidence type="ECO:0000256" key="3">
    <source>
        <dbReference type="ARBA" id="ARBA00023163"/>
    </source>
</evidence>
<dbReference type="Pfam" id="PF00532">
    <property type="entry name" value="Peripla_BP_1"/>
    <property type="match status" value="1"/>
</dbReference>
<dbReference type="InterPro" id="IPR000843">
    <property type="entry name" value="HTH_LacI"/>
</dbReference>
<dbReference type="PANTHER" id="PTHR30146:SF109">
    <property type="entry name" value="HTH-TYPE TRANSCRIPTIONAL REGULATOR GALS"/>
    <property type="match status" value="1"/>
</dbReference>
<keyword evidence="3" id="KW-0804">Transcription</keyword>
<reference evidence="5 6" key="1">
    <citation type="submission" date="2016-10" db="EMBL/GenBank/DDBJ databases">
        <authorList>
            <person name="de Groot N.N."/>
        </authorList>
    </citation>
    <scope>NUCLEOTIDE SEQUENCE [LARGE SCALE GENOMIC DNA]</scope>
    <source>
        <strain evidence="5 6">DSM 19886</strain>
    </source>
</reference>
<evidence type="ECO:0000256" key="2">
    <source>
        <dbReference type="ARBA" id="ARBA00023125"/>
    </source>
</evidence>
<keyword evidence="6" id="KW-1185">Reference proteome</keyword>
<dbReference type="CDD" id="cd06267">
    <property type="entry name" value="PBP1_LacI_sugar_binding-like"/>
    <property type="match status" value="1"/>
</dbReference>
<dbReference type="AlphaFoldDB" id="A0A1G9Q0Q2"/>
<evidence type="ECO:0000313" key="6">
    <source>
        <dbReference type="Proteomes" id="UP000199440"/>
    </source>
</evidence>
<keyword evidence="2" id="KW-0238">DNA-binding</keyword>
<organism evidence="5 6">
    <name type="scientific">Kriegella aquimaris</name>
    <dbReference type="NCBI Taxonomy" id="192904"/>
    <lineage>
        <taxon>Bacteria</taxon>
        <taxon>Pseudomonadati</taxon>
        <taxon>Bacteroidota</taxon>
        <taxon>Flavobacteriia</taxon>
        <taxon>Flavobacteriales</taxon>
        <taxon>Flavobacteriaceae</taxon>
        <taxon>Kriegella</taxon>
    </lineage>
</organism>
<dbReference type="PANTHER" id="PTHR30146">
    <property type="entry name" value="LACI-RELATED TRANSCRIPTIONAL REPRESSOR"/>
    <property type="match status" value="1"/>
</dbReference>
<dbReference type="SUPFAM" id="SSF47413">
    <property type="entry name" value="lambda repressor-like DNA-binding domains"/>
    <property type="match status" value="1"/>
</dbReference>
<dbReference type="Gene3D" id="1.10.260.40">
    <property type="entry name" value="lambda repressor-like DNA-binding domains"/>
    <property type="match status" value="1"/>
</dbReference>
<dbReference type="Proteomes" id="UP000199440">
    <property type="component" value="Unassembled WGS sequence"/>
</dbReference>
<dbReference type="GO" id="GO:0003700">
    <property type="term" value="F:DNA-binding transcription factor activity"/>
    <property type="evidence" value="ECO:0007669"/>
    <property type="project" value="TreeGrafter"/>
</dbReference>
<dbReference type="Pfam" id="PF00356">
    <property type="entry name" value="LacI"/>
    <property type="match status" value="1"/>
</dbReference>
<dbReference type="InterPro" id="IPR001761">
    <property type="entry name" value="Peripla_BP/Lac1_sug-bd_dom"/>
</dbReference>
<dbReference type="Gene3D" id="3.40.50.2300">
    <property type="match status" value="2"/>
</dbReference>